<dbReference type="Gene3D" id="3.55.40.10">
    <property type="entry name" value="minor pseudopilin epsh domain"/>
    <property type="match status" value="1"/>
</dbReference>
<feature type="transmembrane region" description="Helical" evidence="11">
    <location>
        <begin position="6"/>
        <end position="31"/>
    </location>
</feature>
<dbReference type="SUPFAM" id="SSF54523">
    <property type="entry name" value="Pili subunits"/>
    <property type="match status" value="1"/>
</dbReference>
<dbReference type="AlphaFoldDB" id="A0A0D7E596"/>
<evidence type="ECO:0000313" key="13">
    <source>
        <dbReference type="EMBL" id="KIZ36059.1"/>
    </source>
</evidence>
<keyword evidence="6 11" id="KW-0812">Transmembrane</keyword>
<sequence length="165" mass="18092">MANRNQGFTLIDLMVTLSVLSVVAAIAIPAFGNMIERSRQEALKDEVESTLHNARTQAVLRRRTIEICGSGDGATCSTNWADGWLVRTTTGQTLQLTQLPHQAELSWIGFSESIRFRDNGASPASNGRFYQCHGGQVAWQVVVSRQGRIRQASETENAAQADLCQ</sequence>
<dbReference type="GO" id="GO:0015627">
    <property type="term" value="C:type II protein secretion system complex"/>
    <property type="evidence" value="ECO:0007669"/>
    <property type="project" value="InterPro"/>
</dbReference>
<keyword evidence="4" id="KW-0488">Methylation</keyword>
<evidence type="ECO:0000256" key="7">
    <source>
        <dbReference type="ARBA" id="ARBA00022989"/>
    </source>
</evidence>
<dbReference type="RefSeq" id="WP_044315021.1">
    <property type="nucleotide sequence ID" value="NZ_JXXD01000095.1"/>
</dbReference>
<feature type="domain" description="General secretion pathway GspH" evidence="12">
    <location>
        <begin position="46"/>
        <end position="147"/>
    </location>
</feature>
<evidence type="ECO:0000256" key="3">
    <source>
        <dbReference type="ARBA" id="ARBA00022475"/>
    </source>
</evidence>
<keyword evidence="8 11" id="KW-0472">Membrane</keyword>
<protein>
    <recommendedName>
        <fullName evidence="2">Type II secretion system protein H</fullName>
    </recommendedName>
    <alternativeName>
        <fullName evidence="10">General secretion pathway protein H</fullName>
    </alternativeName>
</protein>
<dbReference type="EMBL" id="JXXD01000095">
    <property type="protein sequence ID" value="KIZ36059.1"/>
    <property type="molecule type" value="Genomic_DNA"/>
</dbReference>
<evidence type="ECO:0000256" key="4">
    <source>
        <dbReference type="ARBA" id="ARBA00022481"/>
    </source>
</evidence>
<evidence type="ECO:0000256" key="9">
    <source>
        <dbReference type="ARBA" id="ARBA00025772"/>
    </source>
</evidence>
<keyword evidence="7 11" id="KW-1133">Transmembrane helix</keyword>
<keyword evidence="3" id="KW-1003">Cell membrane</keyword>
<dbReference type="NCBIfam" id="TIGR02532">
    <property type="entry name" value="IV_pilin_GFxxxE"/>
    <property type="match status" value="1"/>
</dbReference>
<dbReference type="PATRIC" id="fig|316.110.peg.4836"/>
<dbReference type="Pfam" id="PF12019">
    <property type="entry name" value="GspH"/>
    <property type="match status" value="1"/>
</dbReference>
<accession>A0A0D7E596</accession>
<comment type="subcellular location">
    <subcellularLocation>
        <location evidence="1">Cell inner membrane</location>
        <topology evidence="1">Single-pass membrane protein</topology>
    </subcellularLocation>
</comment>
<organism evidence="13 14">
    <name type="scientific">Stutzerimonas stutzeri</name>
    <name type="common">Pseudomonas stutzeri</name>
    <dbReference type="NCBI Taxonomy" id="316"/>
    <lineage>
        <taxon>Bacteria</taxon>
        <taxon>Pseudomonadati</taxon>
        <taxon>Pseudomonadota</taxon>
        <taxon>Gammaproteobacteria</taxon>
        <taxon>Pseudomonadales</taxon>
        <taxon>Pseudomonadaceae</taxon>
        <taxon>Stutzerimonas</taxon>
    </lineage>
</organism>
<dbReference type="InterPro" id="IPR045584">
    <property type="entry name" value="Pilin-like"/>
</dbReference>
<dbReference type="Pfam" id="PF07963">
    <property type="entry name" value="N_methyl"/>
    <property type="match status" value="1"/>
</dbReference>
<proteinExistence type="inferred from homology"/>
<evidence type="ECO:0000256" key="5">
    <source>
        <dbReference type="ARBA" id="ARBA00022519"/>
    </source>
</evidence>
<gene>
    <name evidence="13" type="ORF">LO50_11070</name>
</gene>
<comment type="caution">
    <text evidence="13">The sequence shown here is derived from an EMBL/GenBank/DDBJ whole genome shotgun (WGS) entry which is preliminary data.</text>
</comment>
<evidence type="ECO:0000256" key="6">
    <source>
        <dbReference type="ARBA" id="ARBA00022692"/>
    </source>
</evidence>
<dbReference type="InterPro" id="IPR022346">
    <property type="entry name" value="T2SS_GspH"/>
</dbReference>
<dbReference type="InterPro" id="IPR012902">
    <property type="entry name" value="N_methyl_site"/>
</dbReference>
<evidence type="ECO:0000256" key="8">
    <source>
        <dbReference type="ARBA" id="ARBA00023136"/>
    </source>
</evidence>
<evidence type="ECO:0000256" key="11">
    <source>
        <dbReference type="SAM" id="Phobius"/>
    </source>
</evidence>
<name>A0A0D7E596_STUST</name>
<dbReference type="GO" id="GO:0015628">
    <property type="term" value="P:protein secretion by the type II secretion system"/>
    <property type="evidence" value="ECO:0007669"/>
    <property type="project" value="InterPro"/>
</dbReference>
<evidence type="ECO:0000256" key="2">
    <source>
        <dbReference type="ARBA" id="ARBA00021549"/>
    </source>
</evidence>
<reference evidence="13 14" key="1">
    <citation type="submission" date="2014-11" db="EMBL/GenBank/DDBJ databases">
        <title>Genomics and ecophysiology of heterotrophic nitrogen fixing bacteria isolated from estuarine surface water.</title>
        <authorList>
            <person name="Bentzon-Tilia M."/>
            <person name="Severin I."/>
            <person name="Hansen L.H."/>
            <person name="Riemann L."/>
        </authorList>
    </citation>
    <scope>NUCLEOTIDE SEQUENCE [LARGE SCALE GENOMIC DNA]</scope>
    <source>
        <strain evidence="13 14">BAL361</strain>
    </source>
</reference>
<evidence type="ECO:0000313" key="14">
    <source>
        <dbReference type="Proteomes" id="UP000032439"/>
    </source>
</evidence>
<dbReference type="Proteomes" id="UP000032439">
    <property type="component" value="Unassembled WGS sequence"/>
</dbReference>
<keyword evidence="5" id="KW-0997">Cell inner membrane</keyword>
<evidence type="ECO:0000256" key="10">
    <source>
        <dbReference type="ARBA" id="ARBA00030775"/>
    </source>
</evidence>
<dbReference type="GO" id="GO:0005886">
    <property type="term" value="C:plasma membrane"/>
    <property type="evidence" value="ECO:0007669"/>
    <property type="project" value="UniProtKB-SubCell"/>
</dbReference>
<evidence type="ECO:0000259" key="12">
    <source>
        <dbReference type="Pfam" id="PF12019"/>
    </source>
</evidence>
<comment type="similarity">
    <text evidence="9">Belongs to the GSP H family.</text>
</comment>
<evidence type="ECO:0000256" key="1">
    <source>
        <dbReference type="ARBA" id="ARBA00004377"/>
    </source>
</evidence>